<evidence type="ECO:0000256" key="3">
    <source>
        <dbReference type="ARBA" id="ARBA00022692"/>
    </source>
</evidence>
<feature type="transmembrane region" description="Helical" evidence="7">
    <location>
        <begin position="421"/>
        <end position="452"/>
    </location>
</feature>
<dbReference type="EMBL" id="JACTVA010000005">
    <property type="protein sequence ID" value="MBC9206098.1"/>
    <property type="molecule type" value="Genomic_DNA"/>
</dbReference>
<dbReference type="Pfam" id="PF03600">
    <property type="entry name" value="CitMHS"/>
    <property type="match status" value="1"/>
</dbReference>
<dbReference type="Gene3D" id="3.30.70.1450">
    <property type="entry name" value="Regulator of K+ conductance, C-terminal domain"/>
    <property type="match status" value="2"/>
</dbReference>
<keyword evidence="10" id="KW-1185">Reference proteome</keyword>
<evidence type="ECO:0000256" key="4">
    <source>
        <dbReference type="ARBA" id="ARBA00022737"/>
    </source>
</evidence>
<name>A0ABR7RIG3_9PROT</name>
<feature type="transmembrane region" description="Helical" evidence="7">
    <location>
        <begin position="494"/>
        <end position="512"/>
    </location>
</feature>
<comment type="caution">
    <text evidence="9">The sequence shown here is derived from an EMBL/GenBank/DDBJ whole genome shotgun (WGS) entry which is preliminary data.</text>
</comment>
<gene>
    <name evidence="9" type="ORF">IBL26_04565</name>
</gene>
<dbReference type="SUPFAM" id="SSF116726">
    <property type="entry name" value="TrkA C-terminal domain-like"/>
    <property type="match status" value="2"/>
</dbReference>
<evidence type="ECO:0000313" key="9">
    <source>
        <dbReference type="EMBL" id="MBC9206098.1"/>
    </source>
</evidence>
<evidence type="ECO:0000313" key="10">
    <source>
        <dbReference type="Proteomes" id="UP000626026"/>
    </source>
</evidence>
<dbReference type="InterPro" id="IPR036721">
    <property type="entry name" value="RCK_C_sf"/>
</dbReference>
<evidence type="ECO:0000256" key="5">
    <source>
        <dbReference type="ARBA" id="ARBA00022989"/>
    </source>
</evidence>
<feature type="domain" description="RCK C-terminal" evidence="8">
    <location>
        <begin position="311"/>
        <end position="397"/>
    </location>
</feature>
<sequence>MNTDLAIVLGLLGLAIAMFVLNRPRSDGVGMLVLLALPLTGILTVPEALAGFSDPSVIMIAALFVLGEGLVRTGIARRLGDGLVARAGGSSARLLVMLMLIVAALGSVMSSTGVVAIFIPVVLRICARLRIAPGQLMMPLCFAALISGMLTLVATAPNLVVHSELQREGLAGFGFFSFTPFGLPVLLLGILYMLLVRHWLAAPMAEDPAGTGHPTFQELVEDYGLDGRTHRLRLAAGSPLAGRSLKALRLRARHGLNVMAVERSLRFGADLLDPSDDLVLQPGDRLLVDLQAGETALQALCAPIGLTPMPLAGLDPASRPRAVGLVEVLVTPGSGLRGKSVLEAGLRSRRGLTVIGLRRGLHRFDRDFLQERLQAGDSLLLVGPWKELRRSQQGRPDFLLLNQPADLEEPPPAADRAPQALLSLAVVVLLMVTGLVPHVQAALIGCLLMVALGCIDLDGAYRSIHWQSIVLIVGMLPFAVALQRTGGVALAAEALVRLAGGAGPAVLLASLFTATAVIGLFISNTATAVLMAPIAIATARELGMSPYPFAMIVALAASSAFMTPISSPVNTLVLGPGRYRFGDFVRVGVPFTVLVMLVSVVLVSWLLPLR</sequence>
<feature type="transmembrane region" description="Helical" evidence="7">
    <location>
        <begin position="139"/>
        <end position="161"/>
    </location>
</feature>
<dbReference type="RefSeq" id="WP_187783280.1">
    <property type="nucleotide sequence ID" value="NZ_JACTVA010000005.1"/>
</dbReference>
<proteinExistence type="predicted"/>
<comment type="subcellular location">
    <subcellularLocation>
        <location evidence="1">Membrane</location>
        <topology evidence="1">Multi-pass membrane protein</topology>
    </subcellularLocation>
</comment>
<protein>
    <submittedName>
        <fullName evidence="9">SLC13 family permease</fullName>
    </submittedName>
</protein>
<dbReference type="InterPro" id="IPR006037">
    <property type="entry name" value="RCK_C"/>
</dbReference>
<evidence type="ECO:0000256" key="7">
    <source>
        <dbReference type="SAM" id="Phobius"/>
    </source>
</evidence>
<accession>A0ABR7RIG3</accession>
<feature type="transmembrane region" description="Helical" evidence="7">
    <location>
        <begin position="518"/>
        <end position="537"/>
    </location>
</feature>
<evidence type="ECO:0000256" key="2">
    <source>
        <dbReference type="ARBA" id="ARBA00022448"/>
    </source>
</evidence>
<dbReference type="InterPro" id="IPR051679">
    <property type="entry name" value="DASS-Related_Transporters"/>
</dbReference>
<feature type="transmembrane region" description="Helical" evidence="7">
    <location>
        <begin position="173"/>
        <end position="195"/>
    </location>
</feature>
<dbReference type="Proteomes" id="UP000626026">
    <property type="component" value="Unassembled WGS sequence"/>
</dbReference>
<keyword evidence="5 7" id="KW-1133">Transmembrane helix</keyword>
<feature type="transmembrane region" description="Helical" evidence="7">
    <location>
        <begin position="549"/>
        <end position="567"/>
    </location>
</feature>
<feature type="domain" description="RCK C-terminal" evidence="8">
    <location>
        <begin position="217"/>
        <end position="306"/>
    </location>
</feature>
<dbReference type="InterPro" id="IPR031312">
    <property type="entry name" value="Na/sul_symport_CS"/>
</dbReference>
<evidence type="ECO:0000256" key="6">
    <source>
        <dbReference type="ARBA" id="ARBA00023136"/>
    </source>
</evidence>
<keyword evidence="2" id="KW-0813">Transport</keyword>
<dbReference type="PANTHER" id="PTHR43652:SF1">
    <property type="entry name" value="RESPONSE REGULATOR"/>
    <property type="match status" value="1"/>
</dbReference>
<reference evidence="9 10" key="1">
    <citation type="journal article" date="2013" name="Int. J. Syst. Evol. Microbiol.">
        <title>Roseomonas aerophila sp. nov., isolated from air.</title>
        <authorList>
            <person name="Kim S.J."/>
            <person name="Weon H.Y."/>
            <person name="Ahn J.H."/>
            <person name="Hong S.B."/>
            <person name="Seok S.J."/>
            <person name="Whang K.S."/>
            <person name="Kwon S.W."/>
        </authorList>
    </citation>
    <scope>NUCLEOTIDE SEQUENCE [LARGE SCALE GENOMIC DNA]</scope>
    <source>
        <strain evidence="9 10">NBRC 108923</strain>
    </source>
</reference>
<feature type="transmembrane region" description="Helical" evidence="7">
    <location>
        <begin position="587"/>
        <end position="607"/>
    </location>
</feature>
<evidence type="ECO:0000256" key="1">
    <source>
        <dbReference type="ARBA" id="ARBA00004141"/>
    </source>
</evidence>
<feature type="transmembrane region" description="Helical" evidence="7">
    <location>
        <begin position="6"/>
        <end position="22"/>
    </location>
</feature>
<feature type="transmembrane region" description="Helical" evidence="7">
    <location>
        <begin position="29"/>
        <end position="49"/>
    </location>
</feature>
<organism evidence="9 10">
    <name type="scientific">Teichococcus aerophilus</name>
    <dbReference type="NCBI Taxonomy" id="1224513"/>
    <lineage>
        <taxon>Bacteria</taxon>
        <taxon>Pseudomonadati</taxon>
        <taxon>Pseudomonadota</taxon>
        <taxon>Alphaproteobacteria</taxon>
        <taxon>Acetobacterales</taxon>
        <taxon>Roseomonadaceae</taxon>
        <taxon>Roseomonas</taxon>
    </lineage>
</organism>
<keyword evidence="6 7" id="KW-0472">Membrane</keyword>
<feature type="transmembrane region" description="Helical" evidence="7">
    <location>
        <begin position="464"/>
        <end position="482"/>
    </location>
</feature>
<keyword evidence="4" id="KW-0677">Repeat</keyword>
<feature type="transmembrane region" description="Helical" evidence="7">
    <location>
        <begin position="108"/>
        <end position="127"/>
    </location>
</feature>
<dbReference type="Pfam" id="PF02080">
    <property type="entry name" value="TrkA_C"/>
    <property type="match status" value="2"/>
</dbReference>
<keyword evidence="3 7" id="KW-0812">Transmembrane</keyword>
<dbReference type="PROSITE" id="PS51202">
    <property type="entry name" value="RCK_C"/>
    <property type="match status" value="2"/>
</dbReference>
<dbReference type="InterPro" id="IPR004680">
    <property type="entry name" value="Cit_transptr-like_dom"/>
</dbReference>
<dbReference type="PANTHER" id="PTHR43652">
    <property type="entry name" value="BASIC AMINO ACID ANTIPORTER YFCC-RELATED"/>
    <property type="match status" value="1"/>
</dbReference>
<evidence type="ECO:0000259" key="8">
    <source>
        <dbReference type="PROSITE" id="PS51202"/>
    </source>
</evidence>
<dbReference type="PROSITE" id="PS01271">
    <property type="entry name" value="NA_SULFATE"/>
    <property type="match status" value="1"/>
</dbReference>